<dbReference type="AlphaFoldDB" id="A0A2G5BG74"/>
<evidence type="ECO:0000313" key="3">
    <source>
        <dbReference type="Proteomes" id="UP000242474"/>
    </source>
</evidence>
<keyword evidence="3" id="KW-1185">Reference proteome</keyword>
<reference evidence="2 3" key="1">
    <citation type="journal article" date="2015" name="Genome Biol. Evol.">
        <title>Phylogenomic analyses indicate that early fungi evolved digesting cell walls of algal ancestors of land plants.</title>
        <authorList>
            <person name="Chang Y."/>
            <person name="Wang S."/>
            <person name="Sekimoto S."/>
            <person name="Aerts A.L."/>
            <person name="Choi C."/>
            <person name="Clum A."/>
            <person name="LaButti K.M."/>
            <person name="Lindquist E.A."/>
            <person name="Yee Ngan C."/>
            <person name="Ohm R.A."/>
            <person name="Salamov A.A."/>
            <person name="Grigoriev I.V."/>
            <person name="Spatafora J.W."/>
            <person name="Berbee M.L."/>
        </authorList>
    </citation>
    <scope>NUCLEOTIDE SEQUENCE [LARGE SCALE GENOMIC DNA]</scope>
    <source>
        <strain evidence="2 3">NRRL 1564</strain>
    </source>
</reference>
<dbReference type="GO" id="GO:0016788">
    <property type="term" value="F:hydrolase activity, acting on ester bonds"/>
    <property type="evidence" value="ECO:0007669"/>
    <property type="project" value="InterPro"/>
</dbReference>
<dbReference type="SUPFAM" id="SSF52266">
    <property type="entry name" value="SGNH hydrolase"/>
    <property type="match status" value="1"/>
</dbReference>
<dbReference type="InterPro" id="IPR001087">
    <property type="entry name" value="GDSL"/>
</dbReference>
<dbReference type="Gene3D" id="3.40.50.1110">
    <property type="entry name" value="SGNH hydrolase"/>
    <property type="match status" value="1"/>
</dbReference>
<keyword evidence="1" id="KW-1133">Transmembrane helix</keyword>
<protein>
    <recommendedName>
        <fullName evidence="4">SGNH hydrolase</fullName>
    </recommendedName>
</protein>
<evidence type="ECO:0008006" key="4">
    <source>
        <dbReference type="Google" id="ProtNLM"/>
    </source>
</evidence>
<accession>A0A2G5BG74</accession>
<dbReference type="InterPro" id="IPR036514">
    <property type="entry name" value="SGNH_hydro_sf"/>
</dbReference>
<feature type="transmembrane region" description="Helical" evidence="1">
    <location>
        <begin position="15"/>
        <end position="35"/>
    </location>
</feature>
<keyword evidence="1" id="KW-0472">Membrane</keyword>
<sequence>MWLNKVKHPLQEHAYALYPLVTITTVIIISCRIAALSHAHSQRKISSPWSTVVSFGDSYSDTGNGARITGGKYPSEPWYWHHRFTNGPNWIDNLIMDLGGLDKVKMRNFAHGGATTDNALLQGNLLGHSIPGVHQQVRGFMLKSRHAEYPKTESTLYTLWTGAADSLAIGGVGAYKSEHKPNIKGIQDSIFRDILQLERESHNKIKHVLVLTPPPVEDTPMVKHESPAVRSAVRHAAQSITRELPHTLLKKFSGIGHTIMTNSNSMAPANSPHTLPNHRQRALSPIAHFLTVDLPQDYKHMMPHEHKGARPAVPGHSGSSLLHHSDPKPVDRLHHPLLKIHKRINAHDIINAHSNSTAAHTKGQQSSSGKKLHIMVYDAYHFIKHAETNPKCFSLNPAMMSKTCGEQKHCYDRVWMDDSNLSTPIHYWMAHDINARLEMWDIHNKNLKLNKVFKNSTRARELGLEMLGYTCPMRPAPVDF</sequence>
<dbReference type="EMBL" id="KZ303491">
    <property type="protein sequence ID" value="PIA18001.1"/>
    <property type="molecule type" value="Genomic_DNA"/>
</dbReference>
<evidence type="ECO:0000313" key="2">
    <source>
        <dbReference type="EMBL" id="PIA18001.1"/>
    </source>
</evidence>
<dbReference type="OrthoDB" id="1600564at2759"/>
<gene>
    <name evidence="2" type="ORF">COEREDRAFT_6748</name>
</gene>
<name>A0A2G5BG74_COERN</name>
<dbReference type="PROSITE" id="PS51257">
    <property type="entry name" value="PROKAR_LIPOPROTEIN"/>
    <property type="match status" value="1"/>
</dbReference>
<dbReference type="Pfam" id="PF00657">
    <property type="entry name" value="Lipase_GDSL"/>
    <property type="match status" value="1"/>
</dbReference>
<evidence type="ECO:0000256" key="1">
    <source>
        <dbReference type="SAM" id="Phobius"/>
    </source>
</evidence>
<keyword evidence="1" id="KW-0812">Transmembrane</keyword>
<dbReference type="STRING" id="763665.A0A2G5BG74"/>
<organism evidence="2 3">
    <name type="scientific">Coemansia reversa (strain ATCC 12441 / NRRL 1564)</name>
    <dbReference type="NCBI Taxonomy" id="763665"/>
    <lineage>
        <taxon>Eukaryota</taxon>
        <taxon>Fungi</taxon>
        <taxon>Fungi incertae sedis</taxon>
        <taxon>Zoopagomycota</taxon>
        <taxon>Kickxellomycotina</taxon>
        <taxon>Kickxellomycetes</taxon>
        <taxon>Kickxellales</taxon>
        <taxon>Kickxellaceae</taxon>
        <taxon>Coemansia</taxon>
    </lineage>
</organism>
<dbReference type="Proteomes" id="UP000242474">
    <property type="component" value="Unassembled WGS sequence"/>
</dbReference>
<proteinExistence type="predicted"/>